<feature type="domain" description="NADH dehydrogenase subunit 2 C-terminal" evidence="20">
    <location>
        <begin position="286"/>
        <end position="333"/>
    </location>
</feature>
<evidence type="ECO:0000256" key="5">
    <source>
        <dbReference type="ARBA" id="ARBA00021008"/>
    </source>
</evidence>
<evidence type="ECO:0000256" key="1">
    <source>
        <dbReference type="ARBA" id="ARBA00003257"/>
    </source>
</evidence>
<keyword evidence="16 18" id="KW-0472">Membrane</keyword>
<evidence type="ECO:0000256" key="6">
    <source>
        <dbReference type="ARBA" id="ARBA00022448"/>
    </source>
</evidence>
<evidence type="ECO:0000259" key="20">
    <source>
        <dbReference type="Pfam" id="PF06444"/>
    </source>
</evidence>
<keyword evidence="12 18" id="KW-1133">Transmembrane helix</keyword>
<evidence type="ECO:0000256" key="13">
    <source>
        <dbReference type="ARBA" id="ARBA00023027"/>
    </source>
</evidence>
<evidence type="ECO:0000256" key="7">
    <source>
        <dbReference type="ARBA" id="ARBA00022660"/>
    </source>
</evidence>
<feature type="transmembrane region" description="Helical" evidence="18">
    <location>
        <begin position="199"/>
        <end position="218"/>
    </location>
</feature>
<dbReference type="GO" id="GO:0005743">
    <property type="term" value="C:mitochondrial inner membrane"/>
    <property type="evidence" value="ECO:0007669"/>
    <property type="project" value="UniProtKB-SubCell"/>
</dbReference>
<geneLocation type="mitochondrion" evidence="21"/>
<evidence type="ECO:0000259" key="19">
    <source>
        <dbReference type="Pfam" id="PF00361"/>
    </source>
</evidence>
<evidence type="ECO:0000256" key="17">
    <source>
        <dbReference type="ARBA" id="ARBA00049551"/>
    </source>
</evidence>
<keyword evidence="11 18" id="KW-0249">Electron transport</keyword>
<dbReference type="PANTHER" id="PTHR46552">
    <property type="entry name" value="NADH-UBIQUINONE OXIDOREDUCTASE CHAIN 2"/>
    <property type="match status" value="1"/>
</dbReference>
<comment type="function">
    <text evidence="1">Core subunit of the mitochondrial membrane respiratory chain NADH dehydrogenase (Complex I) that is believed to belong to the minimal assembly required for catalysis. Complex I functions in the transfer of electrons from NADH to the respiratory chain. The immediate electron acceptor for the enzyme is believed to be ubiquinone.</text>
</comment>
<name>A0A7D7AFC9_9MUSC</name>
<dbReference type="Pfam" id="PF06444">
    <property type="entry name" value="NADH_dehy_S2_C"/>
    <property type="match status" value="1"/>
</dbReference>
<evidence type="ECO:0000256" key="3">
    <source>
        <dbReference type="ARBA" id="ARBA00007012"/>
    </source>
</evidence>
<accession>A0A7D7AFC9</accession>
<organism evidence="21">
    <name type="scientific">Diplonevra florescens</name>
    <dbReference type="NCBI Taxonomy" id="2719057"/>
    <lineage>
        <taxon>Eukaryota</taxon>
        <taxon>Metazoa</taxon>
        <taxon>Ecdysozoa</taxon>
        <taxon>Arthropoda</taxon>
        <taxon>Hexapoda</taxon>
        <taxon>Insecta</taxon>
        <taxon>Pterygota</taxon>
        <taxon>Neoptera</taxon>
        <taxon>Endopterygota</taxon>
        <taxon>Diptera</taxon>
        <taxon>Brachycera</taxon>
        <taxon>Muscomorpha</taxon>
        <taxon>Platypezoidea</taxon>
        <taxon>Phoridae</taxon>
        <taxon>Diplonevra</taxon>
    </lineage>
</organism>
<dbReference type="EC" id="7.1.1.2" evidence="4 18"/>
<keyword evidence="9 18" id="KW-0999">Mitochondrion inner membrane</keyword>
<gene>
    <name evidence="21" type="primary">ND2</name>
</gene>
<dbReference type="AlphaFoldDB" id="A0A7D7AFC9"/>
<dbReference type="GO" id="GO:0006120">
    <property type="term" value="P:mitochondrial electron transport, NADH to ubiquinone"/>
    <property type="evidence" value="ECO:0007669"/>
    <property type="project" value="InterPro"/>
</dbReference>
<feature type="transmembrane region" description="Helical" evidence="18">
    <location>
        <begin position="239"/>
        <end position="259"/>
    </location>
</feature>
<dbReference type="GO" id="GO:0008137">
    <property type="term" value="F:NADH dehydrogenase (ubiquinone) activity"/>
    <property type="evidence" value="ECO:0007669"/>
    <property type="project" value="UniProtKB-EC"/>
</dbReference>
<feature type="transmembrane region" description="Helical" evidence="18">
    <location>
        <begin position="122"/>
        <end position="144"/>
    </location>
</feature>
<keyword evidence="8 18" id="KW-0812">Transmembrane</keyword>
<dbReference type="EMBL" id="MT483663">
    <property type="protein sequence ID" value="QLY89487.1"/>
    <property type="molecule type" value="Genomic_DNA"/>
</dbReference>
<evidence type="ECO:0000256" key="16">
    <source>
        <dbReference type="ARBA" id="ARBA00023136"/>
    </source>
</evidence>
<sequence length="340" mass="40448">MFKNSYKLLFVFTLMLGTMITISSTTWLSAWMGLEINLLSFIPLMSDNKNLMSTESSMKYFLVQAMASSVLLFIVIIFMMNNNFYSNFDKNFYFNLLIISTLMMKIGMAPFHFWFPNIIEGLNWINSLILLTWQKIAPLMLMSYMNLNKIIIPMIIISMIISAIGGLNQSSLRKIMVYSSINHMSWMCASMLLNKSIWLNYFIFYSFLSMTLIYYFFMNKLYYMNQLYSLYNHSMEMKLILFLNFMSLGGLPPFLGFYPKWMVIELLSINQLFLITIMVMLTLLTLFFYIRMCYSSFLLNYYEIKWNNMINMNNKHYLYLLMSYISIFGLLNINILYFMF</sequence>
<dbReference type="InterPro" id="IPR001750">
    <property type="entry name" value="ND/Mrp_TM"/>
</dbReference>
<feature type="transmembrane region" description="Helical" evidence="18">
    <location>
        <begin position="6"/>
        <end position="39"/>
    </location>
</feature>
<keyword evidence="13 18" id="KW-0520">NAD</keyword>
<evidence type="ECO:0000256" key="10">
    <source>
        <dbReference type="ARBA" id="ARBA00022967"/>
    </source>
</evidence>
<dbReference type="PRINTS" id="PR01436">
    <property type="entry name" value="NADHDHGNASE2"/>
</dbReference>
<feature type="transmembrane region" description="Helical" evidence="18">
    <location>
        <begin position="150"/>
        <end position="168"/>
    </location>
</feature>
<feature type="transmembrane region" description="Helical" evidence="18">
    <location>
        <begin position="317"/>
        <end position="339"/>
    </location>
</feature>
<evidence type="ECO:0000256" key="14">
    <source>
        <dbReference type="ARBA" id="ARBA00023075"/>
    </source>
</evidence>
<evidence type="ECO:0000256" key="4">
    <source>
        <dbReference type="ARBA" id="ARBA00012944"/>
    </source>
</evidence>
<evidence type="ECO:0000256" key="12">
    <source>
        <dbReference type="ARBA" id="ARBA00022989"/>
    </source>
</evidence>
<reference evidence="21" key="1">
    <citation type="submission" date="2020-05" db="EMBL/GenBank/DDBJ databases">
        <title>DNAmark Project.</title>
        <authorList>
            <person name="Leerhoei F."/>
        </authorList>
    </citation>
    <scope>NUCLEOTIDE SEQUENCE</scope>
    <source>
        <strain evidence="21">DM940</strain>
    </source>
</reference>
<evidence type="ECO:0000313" key="21">
    <source>
        <dbReference type="EMBL" id="QLY89487.1"/>
    </source>
</evidence>
<keyword evidence="14 18" id="KW-0830">Ubiquinone</keyword>
<feature type="domain" description="NADH:quinone oxidoreductase/Mrp antiporter transmembrane" evidence="19">
    <location>
        <begin position="24"/>
        <end position="285"/>
    </location>
</feature>
<feature type="transmembrane region" description="Helical" evidence="18">
    <location>
        <begin position="92"/>
        <end position="115"/>
    </location>
</feature>
<evidence type="ECO:0000256" key="11">
    <source>
        <dbReference type="ARBA" id="ARBA00022982"/>
    </source>
</evidence>
<feature type="transmembrane region" description="Helical" evidence="18">
    <location>
        <begin position="60"/>
        <end position="80"/>
    </location>
</feature>
<proteinExistence type="inferred from homology"/>
<comment type="function">
    <text evidence="18">Core subunit of the mitochondrial membrane respiratory chain NADH dehydrogenase (Complex I) which catalyzes electron transfer from NADH through the respiratory chain, using ubiquinone as an electron acceptor. Essential for the catalytic activity and assembly of complex I.</text>
</comment>
<feature type="transmembrane region" description="Helical" evidence="18">
    <location>
        <begin position="271"/>
        <end position="290"/>
    </location>
</feature>
<evidence type="ECO:0000256" key="8">
    <source>
        <dbReference type="ARBA" id="ARBA00022692"/>
    </source>
</evidence>
<comment type="similarity">
    <text evidence="3 18">Belongs to the complex I subunit 2 family.</text>
</comment>
<protein>
    <recommendedName>
        <fullName evidence="5 18">NADH-ubiquinone oxidoreductase chain 2</fullName>
        <ecNumber evidence="4 18">7.1.1.2</ecNumber>
    </recommendedName>
</protein>
<evidence type="ECO:0000256" key="15">
    <source>
        <dbReference type="ARBA" id="ARBA00023128"/>
    </source>
</evidence>
<dbReference type="InterPro" id="IPR010933">
    <property type="entry name" value="NADH_DH_su2_C"/>
</dbReference>
<dbReference type="InterPro" id="IPR050175">
    <property type="entry name" value="Complex_I_Subunit_2"/>
</dbReference>
<keyword evidence="6" id="KW-0813">Transport</keyword>
<keyword evidence="15 18" id="KW-0496">Mitochondrion</keyword>
<dbReference type="PANTHER" id="PTHR46552:SF1">
    <property type="entry name" value="NADH-UBIQUINONE OXIDOREDUCTASE CHAIN 2"/>
    <property type="match status" value="1"/>
</dbReference>
<comment type="subcellular location">
    <subcellularLocation>
        <location evidence="2 18">Mitochondrion inner membrane</location>
        <topology evidence="2 18">Multi-pass membrane protein</topology>
    </subcellularLocation>
</comment>
<keyword evidence="7 18" id="KW-0679">Respiratory chain</keyword>
<keyword evidence="10 18" id="KW-1278">Translocase</keyword>
<evidence type="ECO:0000256" key="9">
    <source>
        <dbReference type="ARBA" id="ARBA00022792"/>
    </source>
</evidence>
<comment type="catalytic activity">
    <reaction evidence="17 18">
        <text>a ubiquinone + NADH + 5 H(+)(in) = a ubiquinol + NAD(+) + 4 H(+)(out)</text>
        <dbReference type="Rhea" id="RHEA:29091"/>
        <dbReference type="Rhea" id="RHEA-COMP:9565"/>
        <dbReference type="Rhea" id="RHEA-COMP:9566"/>
        <dbReference type="ChEBI" id="CHEBI:15378"/>
        <dbReference type="ChEBI" id="CHEBI:16389"/>
        <dbReference type="ChEBI" id="CHEBI:17976"/>
        <dbReference type="ChEBI" id="CHEBI:57540"/>
        <dbReference type="ChEBI" id="CHEBI:57945"/>
        <dbReference type="EC" id="7.1.1.2"/>
    </reaction>
</comment>
<dbReference type="InterPro" id="IPR003917">
    <property type="entry name" value="NADH_UbQ_OxRdtase_chain2"/>
</dbReference>
<dbReference type="Pfam" id="PF00361">
    <property type="entry name" value="Proton_antipo_M"/>
    <property type="match status" value="1"/>
</dbReference>
<evidence type="ECO:0000256" key="18">
    <source>
        <dbReference type="RuleBase" id="RU003403"/>
    </source>
</evidence>
<evidence type="ECO:0000256" key="2">
    <source>
        <dbReference type="ARBA" id="ARBA00004448"/>
    </source>
</evidence>